<keyword evidence="4" id="KW-1185">Reference proteome</keyword>
<keyword evidence="1" id="KW-0812">Transmembrane</keyword>
<accession>A0A0C1FTF5</accession>
<keyword evidence="1" id="KW-1133">Transmembrane helix</keyword>
<keyword evidence="1" id="KW-0472">Membrane</keyword>
<dbReference type="EMBL" id="JSYN01000003">
    <property type="protein sequence ID" value="KIA96197.1"/>
    <property type="molecule type" value="Genomic_DNA"/>
</dbReference>
<feature type="transmembrane region" description="Helical" evidence="1">
    <location>
        <begin position="12"/>
        <end position="32"/>
    </location>
</feature>
<dbReference type="Proteomes" id="UP000031246">
    <property type="component" value="Unassembled WGS sequence"/>
</dbReference>
<evidence type="ECO:0000259" key="2">
    <source>
        <dbReference type="Pfam" id="PF12508"/>
    </source>
</evidence>
<protein>
    <recommendedName>
        <fullName evidence="2">Conjugative transposon TraM C-terminal domain-containing protein</fullName>
    </recommendedName>
</protein>
<evidence type="ECO:0000256" key="1">
    <source>
        <dbReference type="SAM" id="Phobius"/>
    </source>
</evidence>
<feature type="domain" description="Conjugative transposon TraM C-terminal" evidence="2">
    <location>
        <begin position="211"/>
        <end position="355"/>
    </location>
</feature>
<dbReference type="InterPro" id="IPR055407">
    <property type="entry name" value="TraM_C"/>
</dbReference>
<reference evidence="3 4" key="1">
    <citation type="submission" date="2014-10" db="EMBL/GenBank/DDBJ databases">
        <title>Pedobacter Kyungheensis.</title>
        <authorList>
            <person name="Anderson B.M."/>
            <person name="Newman J.D."/>
        </authorList>
    </citation>
    <scope>NUCLEOTIDE SEQUENCE [LARGE SCALE GENOMIC DNA]</scope>
    <source>
        <strain evidence="3 4">KACC 16221</strain>
    </source>
</reference>
<comment type="caution">
    <text evidence="3">The sequence shown here is derived from an EMBL/GenBank/DDBJ whole genome shotgun (WGS) entry which is preliminary data.</text>
</comment>
<evidence type="ECO:0000313" key="3">
    <source>
        <dbReference type="EMBL" id="KIA96197.1"/>
    </source>
</evidence>
<evidence type="ECO:0000313" key="4">
    <source>
        <dbReference type="Proteomes" id="UP000031246"/>
    </source>
</evidence>
<dbReference type="OrthoDB" id="1453786at2"/>
<proteinExistence type="predicted"/>
<dbReference type="AlphaFoldDB" id="A0A0C1FTF5"/>
<name>A0A0C1FTF5_9SPHI</name>
<dbReference type="RefSeq" id="WP_039471892.1">
    <property type="nucleotide sequence ID" value="NZ_JSYN01000003.1"/>
</dbReference>
<organism evidence="3 4">
    <name type="scientific">Pedobacter kyungheensis</name>
    <dbReference type="NCBI Taxonomy" id="1069985"/>
    <lineage>
        <taxon>Bacteria</taxon>
        <taxon>Pseudomonadati</taxon>
        <taxon>Bacteroidota</taxon>
        <taxon>Sphingobacteriia</taxon>
        <taxon>Sphingobacteriales</taxon>
        <taxon>Sphingobacteriaceae</taxon>
        <taxon>Pedobacter</taxon>
    </lineage>
</organism>
<gene>
    <name evidence="3" type="ORF">OC25_03695</name>
</gene>
<dbReference type="Pfam" id="PF12508">
    <property type="entry name" value="Transposon_TraM"/>
    <property type="match status" value="1"/>
</dbReference>
<sequence>MENRKKIDKKKVLLIFLPLLAAAVLTTGFFMLGGGKDVPENAVNDKGKVDFSLPDATIKKQQPADKMAFYEQAARDSASRGSASLSRMAQNLGFKNAQEEQTGEISLKLEALKREIDRPAGNSVEVSGAGGVRAGYGLSSVTGSGNMKNDVDRLEALMKMMQENKNAGDDPEMKQLNAMMENIIDIQHPERVKQKMAVEKKVNTDSLFKAIPAVIASDKKVVQGATIKLLLLDTLRVNGVLIPKGHELFGACKITNQRLLLDIKQIRLGNAIIPSDLSLYSYDGMLGLDAPEAVLTETMNDGAGNAVGEVALNTFDQSLVTQVAGAGIDAAKSMLTKKLRKVKVKLKGGQAVLLRDNKLKLR</sequence>